<evidence type="ECO:0000256" key="1">
    <source>
        <dbReference type="SAM" id="MobiDB-lite"/>
    </source>
</evidence>
<accession>A0A183DJ15</accession>
<name>A0A183DJ15_9BILA</name>
<evidence type="ECO:0000313" key="2">
    <source>
        <dbReference type="EMBL" id="VDK64565.1"/>
    </source>
</evidence>
<dbReference type="OrthoDB" id="340346at2759"/>
<dbReference type="EMBL" id="UYRT01026073">
    <property type="protein sequence ID" value="VDK64565.1"/>
    <property type="molecule type" value="Genomic_DNA"/>
</dbReference>
<dbReference type="Proteomes" id="UP000271098">
    <property type="component" value="Unassembled WGS sequence"/>
</dbReference>
<gene>
    <name evidence="2" type="ORF">GPUH_LOCUS8704</name>
</gene>
<organism evidence="4">
    <name type="scientific">Gongylonema pulchrum</name>
    <dbReference type="NCBI Taxonomy" id="637853"/>
    <lineage>
        <taxon>Eukaryota</taxon>
        <taxon>Metazoa</taxon>
        <taxon>Ecdysozoa</taxon>
        <taxon>Nematoda</taxon>
        <taxon>Chromadorea</taxon>
        <taxon>Rhabditida</taxon>
        <taxon>Spirurina</taxon>
        <taxon>Spiruromorpha</taxon>
        <taxon>Spiruroidea</taxon>
        <taxon>Gongylonematidae</taxon>
        <taxon>Gongylonema</taxon>
    </lineage>
</organism>
<reference evidence="2 3" key="2">
    <citation type="submission" date="2018-11" db="EMBL/GenBank/DDBJ databases">
        <authorList>
            <consortium name="Pathogen Informatics"/>
        </authorList>
    </citation>
    <scope>NUCLEOTIDE SEQUENCE [LARGE SCALE GENOMIC DNA]</scope>
</reference>
<proteinExistence type="predicted"/>
<keyword evidence="3" id="KW-1185">Reference proteome</keyword>
<dbReference type="WBParaSite" id="GPUH_0000871601-mRNA-1">
    <property type="protein sequence ID" value="GPUH_0000871601-mRNA-1"/>
    <property type="gene ID" value="GPUH_0000871601"/>
</dbReference>
<evidence type="ECO:0000313" key="3">
    <source>
        <dbReference type="Proteomes" id="UP000271098"/>
    </source>
</evidence>
<dbReference type="AlphaFoldDB" id="A0A183DJ15"/>
<evidence type="ECO:0000313" key="4">
    <source>
        <dbReference type="WBParaSite" id="GPUH_0000871601-mRNA-1"/>
    </source>
</evidence>
<feature type="region of interest" description="Disordered" evidence="1">
    <location>
        <begin position="1"/>
        <end position="36"/>
    </location>
</feature>
<sequence>MEEDDDGSDRNSSSSSTSNGLNTTFIITGSGDLPSMDCDVEEDEEERRKKELMANLALNVGTQAIVPQELLDNFLRMVAPFEGKGNDIHRYCAHNFPAVAFTLGRKNWHCIMGTYKQLACDSQVPKFKLIASFFFFFSICCDTLINIIRSS</sequence>
<protein>
    <submittedName>
        <fullName evidence="4">DSPn domain-containing protein</fullName>
    </submittedName>
</protein>
<reference evidence="4" key="1">
    <citation type="submission" date="2016-06" db="UniProtKB">
        <authorList>
            <consortium name="WormBaseParasite"/>
        </authorList>
    </citation>
    <scope>IDENTIFICATION</scope>
</reference>
<feature type="compositionally biased region" description="Low complexity" evidence="1">
    <location>
        <begin position="10"/>
        <end position="24"/>
    </location>
</feature>